<evidence type="ECO:0000259" key="2">
    <source>
        <dbReference type="PROSITE" id="PS50013"/>
    </source>
</evidence>
<name>A0A080YXL5_PHYNI</name>
<evidence type="ECO:0000313" key="3">
    <source>
        <dbReference type="EMBL" id="ETO59126.1"/>
    </source>
</evidence>
<feature type="compositionally biased region" description="Low complexity" evidence="1">
    <location>
        <begin position="11"/>
        <end position="24"/>
    </location>
</feature>
<dbReference type="Gene3D" id="2.40.50.40">
    <property type="match status" value="1"/>
</dbReference>
<dbReference type="Pfam" id="PF24626">
    <property type="entry name" value="SH3_Tf2-1"/>
    <property type="match status" value="1"/>
</dbReference>
<feature type="region of interest" description="Disordered" evidence="1">
    <location>
        <begin position="1"/>
        <end position="24"/>
    </location>
</feature>
<dbReference type="InterPro" id="IPR056924">
    <property type="entry name" value="SH3_Tf2-1"/>
</dbReference>
<dbReference type="AlphaFoldDB" id="A0A080YXL5"/>
<dbReference type="InterPro" id="IPR016197">
    <property type="entry name" value="Chromo-like_dom_sf"/>
</dbReference>
<proteinExistence type="predicted"/>
<dbReference type="EMBL" id="ANJA01004375">
    <property type="protein sequence ID" value="ETO59126.1"/>
    <property type="molecule type" value="Genomic_DNA"/>
</dbReference>
<dbReference type="CDD" id="cd00024">
    <property type="entry name" value="CD_CSD"/>
    <property type="match status" value="1"/>
</dbReference>
<dbReference type="PROSITE" id="PS50013">
    <property type="entry name" value="CHROMO_2"/>
    <property type="match status" value="1"/>
</dbReference>
<sequence length="388" mass="41763">MTADSHVNAVSTRSSSRISSQGPLTRAAARAATASPRGVAAWTSRTLINPLQRRAVELHAAPVPVTASEMPPAYLAPTEAPQREDAAAVQEFVQQRESIIRYVRDAIAAVVDRQKENTDHRGRRNVERLHVGDQVLLSTNGISPTLVANLGASKLAPRYIGSFKVMKVIGDAYRLQLPSALRLHPTFYVGRLRCCHPATIPSGNQPPRGAAPTSPVTSLGSPAPAAPRAALDVPPDVPTPSRDRFLRDGPAPLVDRDGNLRHIVEAILDHDDSASSRSARRCDESIPGFRRYLVRWIGPLNDSWEPRSTLLEDVPGLVEAYESALSAREDPPGAAANRAVPRTATGVVKRQLAFANKKLIDGKRPDPALRLVVDDGASAITPSSVRIT</sequence>
<organism evidence="3 4">
    <name type="scientific">Phytophthora nicotianae P1976</name>
    <dbReference type="NCBI Taxonomy" id="1317066"/>
    <lineage>
        <taxon>Eukaryota</taxon>
        <taxon>Sar</taxon>
        <taxon>Stramenopiles</taxon>
        <taxon>Oomycota</taxon>
        <taxon>Peronosporomycetes</taxon>
        <taxon>Peronosporales</taxon>
        <taxon>Peronosporaceae</taxon>
        <taxon>Phytophthora</taxon>
    </lineage>
</organism>
<feature type="region of interest" description="Disordered" evidence="1">
    <location>
        <begin position="198"/>
        <end position="251"/>
    </location>
</feature>
<comment type="caution">
    <text evidence="3">The sequence shown here is derived from an EMBL/GenBank/DDBJ whole genome shotgun (WGS) entry which is preliminary data.</text>
</comment>
<dbReference type="Proteomes" id="UP000028582">
    <property type="component" value="Unassembled WGS sequence"/>
</dbReference>
<evidence type="ECO:0000313" key="4">
    <source>
        <dbReference type="Proteomes" id="UP000028582"/>
    </source>
</evidence>
<gene>
    <name evidence="3" type="ORF">F444_22499</name>
</gene>
<dbReference type="SUPFAM" id="SSF54160">
    <property type="entry name" value="Chromo domain-like"/>
    <property type="match status" value="1"/>
</dbReference>
<evidence type="ECO:0000256" key="1">
    <source>
        <dbReference type="SAM" id="MobiDB-lite"/>
    </source>
</evidence>
<reference evidence="3 4" key="1">
    <citation type="submission" date="2013-11" db="EMBL/GenBank/DDBJ databases">
        <title>The Genome Sequence of Phytophthora parasitica P1976.</title>
        <authorList>
            <consortium name="The Broad Institute Genomics Platform"/>
            <person name="Russ C."/>
            <person name="Tyler B."/>
            <person name="Panabieres F."/>
            <person name="Shan W."/>
            <person name="Tripathy S."/>
            <person name="Grunwald N."/>
            <person name="Machado M."/>
            <person name="Johnson C.S."/>
            <person name="Walker B."/>
            <person name="Young S."/>
            <person name="Zeng Q."/>
            <person name="Gargeya S."/>
            <person name="Fitzgerald M."/>
            <person name="Haas B."/>
            <person name="Abouelleil A."/>
            <person name="Allen A.W."/>
            <person name="Alvarado L."/>
            <person name="Arachchi H.M."/>
            <person name="Berlin A.M."/>
            <person name="Chapman S.B."/>
            <person name="Gainer-Dewar J."/>
            <person name="Goldberg J."/>
            <person name="Griggs A."/>
            <person name="Gujja S."/>
            <person name="Hansen M."/>
            <person name="Howarth C."/>
            <person name="Imamovic A."/>
            <person name="Ireland A."/>
            <person name="Larimer J."/>
            <person name="McCowan C."/>
            <person name="Murphy C."/>
            <person name="Pearson M."/>
            <person name="Poon T.W."/>
            <person name="Priest M."/>
            <person name="Roberts A."/>
            <person name="Saif S."/>
            <person name="Shea T."/>
            <person name="Sisk P."/>
            <person name="Sykes S."/>
            <person name="Wortman J."/>
            <person name="Nusbaum C."/>
            <person name="Birren B."/>
        </authorList>
    </citation>
    <scope>NUCLEOTIDE SEQUENCE [LARGE SCALE GENOMIC DNA]</scope>
    <source>
        <strain evidence="3 4">P1976</strain>
    </source>
</reference>
<accession>A0A080YXL5</accession>
<protein>
    <recommendedName>
        <fullName evidence="2">Chromo domain-containing protein</fullName>
    </recommendedName>
</protein>
<feature type="domain" description="Chromo" evidence="2">
    <location>
        <begin position="262"/>
        <end position="333"/>
    </location>
</feature>
<dbReference type="InterPro" id="IPR000953">
    <property type="entry name" value="Chromo/chromo_shadow_dom"/>
</dbReference>